<organism evidence="7 8">
    <name type="scientific">Glaciihabitans tibetensis</name>
    <dbReference type="NCBI Taxonomy" id="1266600"/>
    <lineage>
        <taxon>Bacteria</taxon>
        <taxon>Bacillati</taxon>
        <taxon>Actinomycetota</taxon>
        <taxon>Actinomycetes</taxon>
        <taxon>Micrococcales</taxon>
        <taxon>Microbacteriaceae</taxon>
        <taxon>Glaciihabitans</taxon>
    </lineage>
</organism>
<dbReference type="RefSeq" id="WP_106210159.1">
    <property type="nucleotide sequence ID" value="NZ_PVTL01000002.1"/>
</dbReference>
<dbReference type="PROSITE" id="PS50931">
    <property type="entry name" value="HTH_LYSR"/>
    <property type="match status" value="1"/>
</dbReference>
<keyword evidence="8" id="KW-1185">Reference proteome</keyword>
<dbReference type="InterPro" id="IPR005119">
    <property type="entry name" value="LysR_subst-bd"/>
</dbReference>
<dbReference type="PANTHER" id="PTHR30579">
    <property type="entry name" value="TRANSCRIPTIONAL REGULATOR"/>
    <property type="match status" value="1"/>
</dbReference>
<evidence type="ECO:0000313" key="8">
    <source>
        <dbReference type="Proteomes" id="UP000237983"/>
    </source>
</evidence>
<proteinExistence type="inferred from homology"/>
<dbReference type="NCBIfam" id="TIGR03298">
    <property type="entry name" value="argP"/>
    <property type="match status" value="1"/>
</dbReference>
<dbReference type="InterPro" id="IPR050176">
    <property type="entry name" value="LTTR"/>
</dbReference>
<comment type="similarity">
    <text evidence="1">Belongs to the LysR transcriptional regulatory family.</text>
</comment>
<dbReference type="NCBIfam" id="NF009888">
    <property type="entry name" value="PRK13348.1"/>
    <property type="match status" value="1"/>
</dbReference>
<dbReference type="GO" id="GO:0003677">
    <property type="term" value="F:DNA binding"/>
    <property type="evidence" value="ECO:0007669"/>
    <property type="project" value="UniProtKB-KW"/>
</dbReference>
<dbReference type="OrthoDB" id="3252676at2"/>
<dbReference type="NCBIfam" id="NF002964">
    <property type="entry name" value="PRK03635.1"/>
    <property type="match status" value="1"/>
</dbReference>
<keyword evidence="2" id="KW-0805">Transcription regulation</keyword>
<keyword evidence="3" id="KW-0238">DNA-binding</keyword>
<keyword evidence="4" id="KW-0010">Activator</keyword>
<dbReference type="InterPro" id="IPR036390">
    <property type="entry name" value="WH_DNA-bd_sf"/>
</dbReference>
<dbReference type="Pfam" id="PF03466">
    <property type="entry name" value="LysR_substrate"/>
    <property type="match status" value="1"/>
</dbReference>
<dbReference type="Gene3D" id="3.40.190.290">
    <property type="match status" value="1"/>
</dbReference>
<dbReference type="Gene3D" id="1.10.10.10">
    <property type="entry name" value="Winged helix-like DNA-binding domain superfamily/Winged helix DNA-binding domain"/>
    <property type="match status" value="1"/>
</dbReference>
<name>A0A2T0VGQ6_9MICO</name>
<dbReference type="InterPro" id="IPR000847">
    <property type="entry name" value="LysR_HTH_N"/>
</dbReference>
<keyword evidence="5" id="KW-0804">Transcription</keyword>
<sequence>MMFQVDQLHTLVVVVEEGTFEAAAQRLRITASAVSQRIKAMEQAAGQILLQRLNPVQPTEAGMVVLRYGRQVQLLDGDTARQLSGLAHSAGDHISLPLAVNGDCLSTWFLGALAGFPRAFNAVFDIHREDQEHTTALLRSGAVMAAVTSTAEAVQGCTATPLGIMRYRAVCSPDFASEWLDDLPAIDRLDVAPLVTFDRKDDLQHQFYRGLTGRDLHAPRHFIPTSDDFARAIVQGFGWGVLPEQQCSDDIAAGTLVDIAPHHAVDVLLYWQRWNLASPLLDEVTRRVTTAAVASLHSAR</sequence>
<dbReference type="PANTHER" id="PTHR30579:SF2">
    <property type="entry name" value="HTH-TYPE TRANSCRIPTIONAL REGULATOR ARGP"/>
    <property type="match status" value="1"/>
</dbReference>
<reference evidence="7 8" key="1">
    <citation type="submission" date="2018-03" db="EMBL/GenBank/DDBJ databases">
        <title>Genomic Encyclopedia of Type Strains, Phase III (KMG-III): the genomes of soil and plant-associated and newly described type strains.</title>
        <authorList>
            <person name="Whitman W."/>
        </authorList>
    </citation>
    <scope>NUCLEOTIDE SEQUENCE [LARGE SCALE GENOMIC DNA]</scope>
    <source>
        <strain evidence="7 8">CGMCC 1.12484</strain>
    </source>
</reference>
<dbReference type="SUPFAM" id="SSF53850">
    <property type="entry name" value="Periplasmic binding protein-like II"/>
    <property type="match status" value="1"/>
</dbReference>
<accession>A0A2T0VGQ6</accession>
<dbReference type="GO" id="GO:0003700">
    <property type="term" value="F:DNA-binding transcription factor activity"/>
    <property type="evidence" value="ECO:0007669"/>
    <property type="project" value="InterPro"/>
</dbReference>
<evidence type="ECO:0000259" key="6">
    <source>
        <dbReference type="PROSITE" id="PS50931"/>
    </source>
</evidence>
<feature type="domain" description="HTH lysR-type" evidence="6">
    <location>
        <begin position="3"/>
        <end position="59"/>
    </location>
</feature>
<protein>
    <submittedName>
        <fullName evidence="7">LysR family transcriptional regulator</fullName>
    </submittedName>
</protein>
<dbReference type="SUPFAM" id="SSF46785">
    <property type="entry name" value="Winged helix' DNA-binding domain"/>
    <property type="match status" value="1"/>
</dbReference>
<evidence type="ECO:0000313" key="7">
    <source>
        <dbReference type="EMBL" id="PRY69394.1"/>
    </source>
</evidence>
<evidence type="ECO:0000256" key="4">
    <source>
        <dbReference type="ARBA" id="ARBA00023159"/>
    </source>
</evidence>
<gene>
    <name evidence="7" type="ORF">B0I08_10266</name>
</gene>
<comment type="caution">
    <text evidence="7">The sequence shown here is derived from an EMBL/GenBank/DDBJ whole genome shotgun (WGS) entry which is preliminary data.</text>
</comment>
<evidence type="ECO:0000256" key="3">
    <source>
        <dbReference type="ARBA" id="ARBA00023125"/>
    </source>
</evidence>
<dbReference type="EMBL" id="PVTL01000002">
    <property type="protein sequence ID" value="PRY69394.1"/>
    <property type="molecule type" value="Genomic_DNA"/>
</dbReference>
<dbReference type="Pfam" id="PF00126">
    <property type="entry name" value="HTH_1"/>
    <property type="match status" value="1"/>
</dbReference>
<dbReference type="InterPro" id="IPR017685">
    <property type="entry name" value="ArgP"/>
</dbReference>
<evidence type="ECO:0000256" key="5">
    <source>
        <dbReference type="ARBA" id="ARBA00023163"/>
    </source>
</evidence>
<dbReference type="Proteomes" id="UP000237983">
    <property type="component" value="Unassembled WGS sequence"/>
</dbReference>
<dbReference type="InterPro" id="IPR036388">
    <property type="entry name" value="WH-like_DNA-bd_sf"/>
</dbReference>
<dbReference type="AlphaFoldDB" id="A0A2T0VGQ6"/>
<evidence type="ECO:0000256" key="2">
    <source>
        <dbReference type="ARBA" id="ARBA00023015"/>
    </source>
</evidence>
<evidence type="ECO:0000256" key="1">
    <source>
        <dbReference type="ARBA" id="ARBA00009437"/>
    </source>
</evidence>